<dbReference type="SMART" id="SM00487">
    <property type="entry name" value="DEXDc"/>
    <property type="match status" value="1"/>
</dbReference>
<dbReference type="InterPro" id="IPR050496">
    <property type="entry name" value="SNF2_RAD54_helicase_repair"/>
</dbReference>
<reference evidence="5" key="1">
    <citation type="submission" date="2013-10" db="EMBL/GenBank/DDBJ databases">
        <title>Genomic analysis of the causative agents of coccidiosis in chickens.</title>
        <authorList>
            <person name="Reid A.J."/>
            <person name="Blake D."/>
            <person name="Billington K."/>
            <person name="Browne H."/>
            <person name="Dunn M."/>
            <person name="Hung S."/>
            <person name="Kawahara F."/>
            <person name="Miranda-Saavedra D."/>
            <person name="Mourier T."/>
            <person name="Nagra H."/>
            <person name="Otto T.D."/>
            <person name="Rawlings N."/>
            <person name="Sanchez A."/>
            <person name="Sanders M."/>
            <person name="Subramaniam C."/>
            <person name="Tay Y."/>
            <person name="Dear P."/>
            <person name="Doerig C."/>
            <person name="Gruber A."/>
            <person name="Parkinson J."/>
            <person name="Shirley M."/>
            <person name="Wan K.L."/>
            <person name="Berriman M."/>
            <person name="Tomley F."/>
            <person name="Pain A."/>
        </authorList>
    </citation>
    <scope>NUCLEOTIDE SEQUENCE [LARGE SCALE GENOMIC DNA]</scope>
    <source>
        <strain evidence="5">Houghton</strain>
    </source>
</reference>
<dbReference type="GO" id="GO:0015616">
    <property type="term" value="F:DNA translocase activity"/>
    <property type="evidence" value="ECO:0007669"/>
    <property type="project" value="TreeGrafter"/>
</dbReference>
<feature type="compositionally biased region" description="Acidic residues" evidence="2">
    <location>
        <begin position="858"/>
        <end position="868"/>
    </location>
</feature>
<dbReference type="InterPro" id="IPR049730">
    <property type="entry name" value="SNF2/RAD54-like_C"/>
</dbReference>
<dbReference type="PANTHER" id="PTHR45629">
    <property type="entry name" value="SNF2/RAD54 FAMILY MEMBER"/>
    <property type="match status" value="1"/>
</dbReference>
<dbReference type="GO" id="GO:0005634">
    <property type="term" value="C:nucleus"/>
    <property type="evidence" value="ECO:0007669"/>
    <property type="project" value="TreeGrafter"/>
</dbReference>
<reference evidence="5" key="2">
    <citation type="submission" date="2013-10" db="EMBL/GenBank/DDBJ databases">
        <authorList>
            <person name="Aslett M."/>
        </authorList>
    </citation>
    <scope>NUCLEOTIDE SEQUENCE [LARGE SCALE GENOMIC DNA]</scope>
    <source>
        <strain evidence="5">Houghton</strain>
    </source>
</reference>
<dbReference type="VEuPathDB" id="ToxoDB:EBH_0008830"/>
<dbReference type="InterPro" id="IPR027417">
    <property type="entry name" value="P-loop_NTPase"/>
</dbReference>
<evidence type="ECO:0000259" key="3">
    <source>
        <dbReference type="PROSITE" id="PS51192"/>
    </source>
</evidence>
<evidence type="ECO:0000313" key="5">
    <source>
        <dbReference type="EMBL" id="CDJ53852.1"/>
    </source>
</evidence>
<feature type="region of interest" description="Disordered" evidence="2">
    <location>
        <begin position="747"/>
        <end position="775"/>
    </location>
</feature>
<accession>U6LU46</accession>
<dbReference type="Gene3D" id="3.40.50.300">
    <property type="entry name" value="P-loop containing nucleotide triphosphate hydrolases"/>
    <property type="match status" value="1"/>
</dbReference>
<dbReference type="CDD" id="cd18004">
    <property type="entry name" value="DEXHc_RAD54"/>
    <property type="match status" value="1"/>
</dbReference>
<dbReference type="GO" id="GO:0007131">
    <property type="term" value="P:reciprocal meiotic recombination"/>
    <property type="evidence" value="ECO:0007669"/>
    <property type="project" value="TreeGrafter"/>
</dbReference>
<dbReference type="Pfam" id="PF00176">
    <property type="entry name" value="SNF2-rel_dom"/>
    <property type="match status" value="1"/>
</dbReference>
<sequence>MYKDIWCYDSGTTTSLYCVVPRLYHQLTPGSRVEYVCGPAGCSEESLRKTLGIRMKRSACYLTNTKQFKSPPPLSPAAAPDVSAGEPLILYEPQKAGEHKVEVDPMLTRWLREHQREGVRFVFDCLMGLKDFDGCGCILADDMGLGKTLQSITVLWTLLEQGIDAVPGKPTDAWPARRALVVCPASLVNNWAAELQKWLQGRCPCTAVADACKDKVVSKFEGFKYDRQSRVLISSYETFRAHAHRVTSVPIDLIICDEAHRLKNDKTKTSVAISQLPAKRRLLLSGTPIQNDLDEFYSLVSLCNPNVLGDAHTFRRRYASPILVGREPGATGSEQELAAERLTELSSITNLFILRRTNALLAKVLPPKVVINLFCNLTPLQVAFYQEFLRSKCCRKLLDADGVGGSSAVTGKVLSSIQGLMKLCNHPTLVKNQSHLLTGFEKCAKLFEELDIEGTKARVRSIRPDMSGKMLLLASAILQLAVFVSTRLLHAIRVNTSDKVVLISNYTQTLDLFERLCKDAGYPCVRLDGSTSIKKRHDLITKFNEPCGSAANSFAFLLSSKAGGCGVNLVGANRLVLFDPDWNPANDKQRQICKDGLSAMLVSEGENQIKDSLSTDIVRDLFQLRETRSDTHDMLQCQRCKPTEDCEPLGMVPQLSDGFEEDDLLTWAHHSDLKTVPDAMLLKAIEADQENAPLLEPDILADDRSSDNLKETPGYFQPVSFAMSCRVEFNKGDEKLLEANKANATEASALKKKKDGSAPCATEAKPVPKKSALHGTTDAAAPSCLANALDARPDSRSISGASSDRRQDVDGETSTALRPATTPLRQRISDDDNAELSSASQGTTTSEDGTHTEYSDAVTEDSNDSGSE</sequence>
<dbReference type="InterPro" id="IPR014001">
    <property type="entry name" value="Helicase_ATP-bd"/>
</dbReference>
<keyword evidence="1" id="KW-0378">Hydrolase</keyword>
<dbReference type="PANTHER" id="PTHR45629:SF7">
    <property type="entry name" value="DNA EXCISION REPAIR PROTEIN ERCC-6-RELATED"/>
    <property type="match status" value="1"/>
</dbReference>
<dbReference type="InterPro" id="IPR000330">
    <property type="entry name" value="SNF2_N"/>
</dbReference>
<name>U6LU46_9EIME</name>
<dbReference type="GO" id="GO:0016787">
    <property type="term" value="F:hydrolase activity"/>
    <property type="evidence" value="ECO:0007669"/>
    <property type="project" value="UniProtKB-KW"/>
</dbReference>
<evidence type="ECO:0000259" key="4">
    <source>
        <dbReference type="PROSITE" id="PS51194"/>
    </source>
</evidence>
<feature type="domain" description="Helicase ATP-binding" evidence="3">
    <location>
        <begin position="128"/>
        <end position="306"/>
    </location>
</feature>
<dbReference type="SUPFAM" id="SSF52540">
    <property type="entry name" value="P-loop containing nucleoside triphosphate hydrolases"/>
    <property type="match status" value="2"/>
</dbReference>
<evidence type="ECO:0000256" key="1">
    <source>
        <dbReference type="ARBA" id="ARBA00022801"/>
    </source>
</evidence>
<feature type="domain" description="Helicase C-terminal" evidence="4">
    <location>
        <begin position="476"/>
        <end position="643"/>
    </location>
</feature>
<proteinExistence type="predicted"/>
<gene>
    <name evidence="5" type="ORF">EBH_0008830</name>
</gene>
<dbReference type="GO" id="GO:0045003">
    <property type="term" value="P:double-strand break repair via synthesis-dependent strand annealing"/>
    <property type="evidence" value="ECO:0007669"/>
    <property type="project" value="TreeGrafter"/>
</dbReference>
<dbReference type="GO" id="GO:0005524">
    <property type="term" value="F:ATP binding"/>
    <property type="evidence" value="ECO:0007669"/>
    <property type="project" value="InterPro"/>
</dbReference>
<dbReference type="PROSITE" id="PS51192">
    <property type="entry name" value="HELICASE_ATP_BIND_1"/>
    <property type="match status" value="1"/>
</dbReference>
<keyword evidence="6" id="KW-1185">Reference proteome</keyword>
<dbReference type="OrthoDB" id="413460at2759"/>
<evidence type="ECO:0000256" key="2">
    <source>
        <dbReference type="SAM" id="MobiDB-lite"/>
    </source>
</evidence>
<dbReference type="SMART" id="SM00490">
    <property type="entry name" value="HELICc"/>
    <property type="match status" value="1"/>
</dbReference>
<dbReference type="InterPro" id="IPR001650">
    <property type="entry name" value="Helicase_C-like"/>
</dbReference>
<dbReference type="EMBL" id="HG713427">
    <property type="protein sequence ID" value="CDJ53852.1"/>
    <property type="molecule type" value="Genomic_DNA"/>
</dbReference>
<feature type="region of interest" description="Disordered" evidence="2">
    <location>
        <begin position="791"/>
        <end position="868"/>
    </location>
</feature>
<dbReference type="PROSITE" id="PS51194">
    <property type="entry name" value="HELICASE_CTER"/>
    <property type="match status" value="1"/>
</dbReference>
<feature type="compositionally biased region" description="Polar residues" evidence="2">
    <location>
        <begin position="835"/>
        <end position="847"/>
    </location>
</feature>
<dbReference type="AlphaFoldDB" id="U6LU46"/>
<dbReference type="Proteomes" id="UP000030750">
    <property type="component" value="Unassembled WGS sequence"/>
</dbReference>
<organism evidence="5 6">
    <name type="scientific">Eimeria brunetti</name>
    <dbReference type="NCBI Taxonomy" id="51314"/>
    <lineage>
        <taxon>Eukaryota</taxon>
        <taxon>Sar</taxon>
        <taxon>Alveolata</taxon>
        <taxon>Apicomplexa</taxon>
        <taxon>Conoidasida</taxon>
        <taxon>Coccidia</taxon>
        <taxon>Eucoccidiorida</taxon>
        <taxon>Eimeriorina</taxon>
        <taxon>Eimeriidae</taxon>
        <taxon>Eimeria</taxon>
    </lineage>
</organism>
<dbReference type="Gene3D" id="3.40.50.10810">
    <property type="entry name" value="Tandem AAA-ATPase domain"/>
    <property type="match status" value="1"/>
</dbReference>
<evidence type="ECO:0000313" key="6">
    <source>
        <dbReference type="Proteomes" id="UP000030750"/>
    </source>
</evidence>
<protein>
    <submittedName>
        <fullName evidence="5">DNA repair protein rad54, putative</fullName>
    </submittedName>
</protein>
<dbReference type="InterPro" id="IPR038718">
    <property type="entry name" value="SNF2-like_sf"/>
</dbReference>
<dbReference type="CDD" id="cd18793">
    <property type="entry name" value="SF2_C_SNF"/>
    <property type="match status" value="1"/>
</dbReference>
<dbReference type="Pfam" id="PF00271">
    <property type="entry name" value="Helicase_C"/>
    <property type="match status" value="1"/>
</dbReference>